<evidence type="ECO:0000313" key="2">
    <source>
        <dbReference type="Proteomes" id="UP000076857"/>
    </source>
</evidence>
<reference evidence="1 2" key="1">
    <citation type="submission" date="2016-04" db="EMBL/GenBank/DDBJ databases">
        <authorList>
            <person name="Qiu J."/>
        </authorList>
    </citation>
    <scope>NUCLEOTIDE SEQUENCE [LARGE SCALE GENOMIC DNA]</scope>
    <source>
        <strain evidence="1 2">JQ581</strain>
    </source>
</reference>
<gene>
    <name evidence="1" type="ORF">A3L25_011210</name>
</gene>
<protein>
    <submittedName>
        <fullName evidence="1">Uncharacterized protein</fullName>
    </submittedName>
</protein>
<organism evidence="1 2">
    <name type="scientific">Pseudomonas putida</name>
    <name type="common">Arthrobacter siderocapsulatus</name>
    <dbReference type="NCBI Taxonomy" id="303"/>
    <lineage>
        <taxon>Bacteria</taxon>
        <taxon>Pseudomonadati</taxon>
        <taxon>Pseudomonadota</taxon>
        <taxon>Gammaproteobacteria</taxon>
        <taxon>Pseudomonadales</taxon>
        <taxon>Pseudomonadaceae</taxon>
        <taxon>Pseudomonas</taxon>
    </lineage>
</organism>
<name>A0AAP9MV92_PSEPU</name>
<dbReference type="RefSeq" id="WP_155737816.1">
    <property type="nucleotide sequence ID" value="NZ_CP050951.1"/>
</dbReference>
<dbReference type="Proteomes" id="UP000076857">
    <property type="component" value="Chromosome"/>
</dbReference>
<sequence length="77" mass="8448">MRTLYAALFFIGFIAAALSLAAHPVMPYRSCRPLVHGQAGGYPGNPDYASFTLLRSEAARLVVLRATKASPRAWVRR</sequence>
<accession>A0AAP9MV92</accession>
<dbReference type="AlphaFoldDB" id="A0AAP9MV92"/>
<reference evidence="1 2" key="2">
    <citation type="submission" date="2020-04" db="EMBL/GenBank/DDBJ databases">
        <title>Complete genome sequence of Pseudomonas putida strain JQ581.</title>
        <authorList>
            <person name="Mu Y."/>
        </authorList>
    </citation>
    <scope>NUCLEOTIDE SEQUENCE [LARGE SCALE GENOMIC DNA]</scope>
    <source>
        <strain evidence="1 2">JQ581</strain>
    </source>
</reference>
<dbReference type="EMBL" id="CP050951">
    <property type="protein sequence ID" value="QJQ07859.1"/>
    <property type="molecule type" value="Genomic_DNA"/>
</dbReference>
<evidence type="ECO:0000313" key="1">
    <source>
        <dbReference type="EMBL" id="QJQ07859.1"/>
    </source>
</evidence>
<proteinExistence type="predicted"/>